<dbReference type="SUPFAM" id="SSF52540">
    <property type="entry name" value="P-loop containing nucleoside triphosphate hydrolases"/>
    <property type="match status" value="1"/>
</dbReference>
<evidence type="ECO:0000256" key="6">
    <source>
        <dbReference type="ARBA" id="ARBA00023136"/>
    </source>
</evidence>
<evidence type="ECO:0000256" key="5">
    <source>
        <dbReference type="ARBA" id="ARBA00022989"/>
    </source>
</evidence>
<dbReference type="GO" id="GO:0015421">
    <property type="term" value="F:ABC-type oligopeptide transporter activity"/>
    <property type="evidence" value="ECO:0007669"/>
    <property type="project" value="TreeGrafter"/>
</dbReference>
<dbReference type="InterPro" id="IPR039421">
    <property type="entry name" value="Type_1_exporter"/>
</dbReference>
<dbReference type="Proteomes" id="UP000309128">
    <property type="component" value="Unassembled WGS sequence"/>
</dbReference>
<protein>
    <submittedName>
        <fullName evidence="11">ABC transporter ATP-binding protein</fullName>
    </submittedName>
</protein>
<evidence type="ECO:0000259" key="10">
    <source>
        <dbReference type="PROSITE" id="PS50929"/>
    </source>
</evidence>
<dbReference type="PROSITE" id="PS00211">
    <property type="entry name" value="ABC_TRANSPORTER_1"/>
    <property type="match status" value="1"/>
</dbReference>
<name>A0A5S4F1U0_9ACTN</name>
<feature type="domain" description="ABC transporter" evidence="9">
    <location>
        <begin position="342"/>
        <end position="593"/>
    </location>
</feature>
<feature type="transmembrane region" description="Helical" evidence="8">
    <location>
        <begin position="63"/>
        <end position="84"/>
    </location>
</feature>
<keyword evidence="3" id="KW-0547">Nucleotide-binding</keyword>
<comment type="caution">
    <text evidence="11">The sequence shown here is derived from an EMBL/GenBank/DDBJ whole genome shotgun (WGS) entry which is preliminary data.</text>
</comment>
<dbReference type="PROSITE" id="PS50929">
    <property type="entry name" value="ABC_TM1F"/>
    <property type="match status" value="1"/>
</dbReference>
<dbReference type="Gene3D" id="1.20.1560.10">
    <property type="entry name" value="ABC transporter type 1, transmembrane domain"/>
    <property type="match status" value="1"/>
</dbReference>
<evidence type="ECO:0000256" key="3">
    <source>
        <dbReference type="ARBA" id="ARBA00022741"/>
    </source>
</evidence>
<dbReference type="GO" id="GO:0016887">
    <property type="term" value="F:ATP hydrolysis activity"/>
    <property type="evidence" value="ECO:0007669"/>
    <property type="project" value="InterPro"/>
</dbReference>
<proteinExistence type="predicted"/>
<reference evidence="11 12" key="1">
    <citation type="submission" date="2019-05" db="EMBL/GenBank/DDBJ databases">
        <title>Draft genome sequence of Nonomuraea turkmeniaca DSM 43926.</title>
        <authorList>
            <person name="Saricaoglu S."/>
            <person name="Isik K."/>
        </authorList>
    </citation>
    <scope>NUCLEOTIDE SEQUENCE [LARGE SCALE GENOMIC DNA]</scope>
    <source>
        <strain evidence="11 12">DSM 43926</strain>
    </source>
</reference>
<dbReference type="InterPro" id="IPR003439">
    <property type="entry name" value="ABC_transporter-like_ATP-bd"/>
</dbReference>
<keyword evidence="6 8" id="KW-0472">Membrane</keyword>
<dbReference type="SMART" id="SM00382">
    <property type="entry name" value="AAA"/>
    <property type="match status" value="1"/>
</dbReference>
<organism evidence="11 12">
    <name type="scientific">Nonomuraea turkmeniaca</name>
    <dbReference type="NCBI Taxonomy" id="103838"/>
    <lineage>
        <taxon>Bacteria</taxon>
        <taxon>Bacillati</taxon>
        <taxon>Actinomycetota</taxon>
        <taxon>Actinomycetes</taxon>
        <taxon>Streptosporangiales</taxon>
        <taxon>Streptosporangiaceae</taxon>
        <taxon>Nonomuraea</taxon>
    </lineage>
</organism>
<evidence type="ECO:0000313" key="12">
    <source>
        <dbReference type="Proteomes" id="UP000309128"/>
    </source>
</evidence>
<evidence type="ECO:0000313" key="11">
    <source>
        <dbReference type="EMBL" id="TMR10055.1"/>
    </source>
</evidence>
<sequence length="623" mass="66881">MSSTRRSVAEAAGLVWHAGPIRSVCQAIVTLVQAALPVAVAWLTKLVLDELVRGATVAELAVLLVQLVAVSVAIAALPQLSAYIGTELGRRVSTYALDRLYVALERIIGLGPFETPAFLDGLRLASQGGMMAPAFVNSAFGLAGTVLTIGGFIGSVMVLSPVMAAVVLVAGVPALAAQIALARRRAKLMMELAPVHRREIFYSHLLSNVQAAKEVRLFGLGTFMRARMLAERRTTDQAQRALDRRNLLIESGLELLGALIAGGGLVWAVLSARDGTLTIGDVSMFIAAVAGLQGGLSSLVGGIADTHHQLLLFGHYADVVHIEPDLPVAADPRSTPPLRQGIELRDVWFRYADDLPWILRGVTLTIPYGKAVAVVGLNGAGKSTLAKLLCRLYDPTRGSIHWDGVDLRDLDPAELRARLGAVFQDHMTYDFSARDNIAVGDLKTLDDLDRIRKAAVHAGVDEAISALPDGYDTALTRMFVLALKSGKQPSTGVQLSGGQWQRVALARAFLRDHADFMILDEPSSGLDPEAEHDVHLRMRRYRADRTSLLISHRLNAVREADVIAVLEDGKIAEQGGHDELMAADGRYARLFQMQASGYQDEAVPGPGAFPEGLPRALPPPVLP</sequence>
<dbReference type="Pfam" id="PF00005">
    <property type="entry name" value="ABC_tran"/>
    <property type="match status" value="1"/>
</dbReference>
<feature type="transmembrane region" description="Helical" evidence="8">
    <location>
        <begin position="162"/>
        <end position="182"/>
    </location>
</feature>
<dbReference type="PROSITE" id="PS50893">
    <property type="entry name" value="ABC_TRANSPORTER_2"/>
    <property type="match status" value="1"/>
</dbReference>
<feature type="transmembrane region" description="Helical" evidence="8">
    <location>
        <begin position="21"/>
        <end position="43"/>
    </location>
</feature>
<dbReference type="SUPFAM" id="SSF90123">
    <property type="entry name" value="ABC transporter transmembrane region"/>
    <property type="match status" value="1"/>
</dbReference>
<gene>
    <name evidence="11" type="ORF">ETD86_41050</name>
</gene>
<keyword evidence="2 8" id="KW-0812">Transmembrane</keyword>
<keyword evidence="12" id="KW-1185">Reference proteome</keyword>
<evidence type="ECO:0000256" key="8">
    <source>
        <dbReference type="SAM" id="Phobius"/>
    </source>
</evidence>
<dbReference type="PANTHER" id="PTHR43394:SF1">
    <property type="entry name" value="ATP-BINDING CASSETTE SUB-FAMILY B MEMBER 10, MITOCHONDRIAL"/>
    <property type="match status" value="1"/>
</dbReference>
<dbReference type="InterPro" id="IPR017871">
    <property type="entry name" value="ABC_transporter-like_CS"/>
</dbReference>
<dbReference type="InterPro" id="IPR027417">
    <property type="entry name" value="P-loop_NTPase"/>
</dbReference>
<dbReference type="Pfam" id="PF00664">
    <property type="entry name" value="ABC_membrane"/>
    <property type="match status" value="1"/>
</dbReference>
<dbReference type="GO" id="GO:0005524">
    <property type="term" value="F:ATP binding"/>
    <property type="evidence" value="ECO:0007669"/>
    <property type="project" value="UniProtKB-KW"/>
</dbReference>
<dbReference type="RefSeq" id="WP_138672029.1">
    <property type="nucleotide sequence ID" value="NZ_VCKY01000205.1"/>
</dbReference>
<feature type="region of interest" description="Disordered" evidence="7">
    <location>
        <begin position="601"/>
        <end position="623"/>
    </location>
</feature>
<dbReference type="EMBL" id="VCKY01000205">
    <property type="protein sequence ID" value="TMR10055.1"/>
    <property type="molecule type" value="Genomic_DNA"/>
</dbReference>
<evidence type="ECO:0000256" key="2">
    <source>
        <dbReference type="ARBA" id="ARBA00022692"/>
    </source>
</evidence>
<comment type="subcellular location">
    <subcellularLocation>
        <location evidence="1">Cell membrane</location>
        <topology evidence="1">Multi-pass membrane protein</topology>
    </subcellularLocation>
</comment>
<feature type="transmembrane region" description="Helical" evidence="8">
    <location>
        <begin position="247"/>
        <end position="270"/>
    </location>
</feature>
<dbReference type="OrthoDB" id="9806127at2"/>
<dbReference type="InterPro" id="IPR003593">
    <property type="entry name" value="AAA+_ATPase"/>
</dbReference>
<evidence type="ECO:0000259" key="9">
    <source>
        <dbReference type="PROSITE" id="PS50893"/>
    </source>
</evidence>
<accession>A0A5S4F1U0</accession>
<evidence type="ECO:0000256" key="4">
    <source>
        <dbReference type="ARBA" id="ARBA00022840"/>
    </source>
</evidence>
<dbReference type="InterPro" id="IPR036640">
    <property type="entry name" value="ABC1_TM_sf"/>
</dbReference>
<dbReference type="InterPro" id="IPR011527">
    <property type="entry name" value="ABC1_TM_dom"/>
</dbReference>
<keyword evidence="4 11" id="KW-0067">ATP-binding</keyword>
<keyword evidence="5 8" id="KW-1133">Transmembrane helix</keyword>
<dbReference type="Gene3D" id="3.40.50.300">
    <property type="entry name" value="P-loop containing nucleotide triphosphate hydrolases"/>
    <property type="match status" value="1"/>
</dbReference>
<dbReference type="AlphaFoldDB" id="A0A5S4F1U0"/>
<dbReference type="PANTHER" id="PTHR43394">
    <property type="entry name" value="ATP-DEPENDENT PERMEASE MDL1, MITOCHONDRIAL"/>
    <property type="match status" value="1"/>
</dbReference>
<feature type="domain" description="ABC transmembrane type-1" evidence="10">
    <location>
        <begin position="27"/>
        <end position="308"/>
    </location>
</feature>
<feature type="transmembrane region" description="Helical" evidence="8">
    <location>
        <begin position="134"/>
        <end position="156"/>
    </location>
</feature>
<evidence type="ECO:0000256" key="1">
    <source>
        <dbReference type="ARBA" id="ARBA00004651"/>
    </source>
</evidence>
<evidence type="ECO:0000256" key="7">
    <source>
        <dbReference type="SAM" id="MobiDB-lite"/>
    </source>
</evidence>
<dbReference type="GO" id="GO:0005886">
    <property type="term" value="C:plasma membrane"/>
    <property type="evidence" value="ECO:0007669"/>
    <property type="project" value="UniProtKB-SubCell"/>
</dbReference>